<proteinExistence type="predicted"/>
<dbReference type="EMBL" id="MU006815">
    <property type="protein sequence ID" value="KAF2634702.1"/>
    <property type="molecule type" value="Genomic_DNA"/>
</dbReference>
<evidence type="ECO:0000313" key="1">
    <source>
        <dbReference type="EMBL" id="KAF2634702.1"/>
    </source>
</evidence>
<evidence type="ECO:0000313" key="2">
    <source>
        <dbReference type="Proteomes" id="UP000799753"/>
    </source>
</evidence>
<evidence type="ECO:0008006" key="3">
    <source>
        <dbReference type="Google" id="ProtNLM"/>
    </source>
</evidence>
<protein>
    <recommendedName>
        <fullName evidence="3">F-box domain-containing protein</fullName>
    </recommendedName>
</protein>
<reference evidence="1" key="1">
    <citation type="journal article" date="2020" name="Stud. Mycol.">
        <title>101 Dothideomycetes genomes: a test case for predicting lifestyles and emergence of pathogens.</title>
        <authorList>
            <person name="Haridas S."/>
            <person name="Albert R."/>
            <person name="Binder M."/>
            <person name="Bloem J."/>
            <person name="Labutti K."/>
            <person name="Salamov A."/>
            <person name="Andreopoulos B."/>
            <person name="Baker S."/>
            <person name="Barry K."/>
            <person name="Bills G."/>
            <person name="Bluhm B."/>
            <person name="Cannon C."/>
            <person name="Castanera R."/>
            <person name="Culley D."/>
            <person name="Daum C."/>
            <person name="Ezra D."/>
            <person name="Gonzalez J."/>
            <person name="Henrissat B."/>
            <person name="Kuo A."/>
            <person name="Liang C."/>
            <person name="Lipzen A."/>
            <person name="Lutzoni F."/>
            <person name="Magnuson J."/>
            <person name="Mondo S."/>
            <person name="Nolan M."/>
            <person name="Ohm R."/>
            <person name="Pangilinan J."/>
            <person name="Park H.-J."/>
            <person name="Ramirez L."/>
            <person name="Alfaro M."/>
            <person name="Sun H."/>
            <person name="Tritt A."/>
            <person name="Yoshinaga Y."/>
            <person name="Zwiers L.-H."/>
            <person name="Turgeon B."/>
            <person name="Goodwin S."/>
            <person name="Spatafora J."/>
            <person name="Crous P."/>
            <person name="Grigoriev I."/>
        </authorList>
    </citation>
    <scope>NUCLEOTIDE SEQUENCE</scope>
    <source>
        <strain evidence="1">CBS 473.64</strain>
    </source>
</reference>
<dbReference type="OrthoDB" id="5314997at2759"/>
<name>A0A6A6RHP2_9PLEO</name>
<keyword evidence="2" id="KW-1185">Reference proteome</keyword>
<dbReference type="AlphaFoldDB" id="A0A6A6RHP2"/>
<organism evidence="1 2">
    <name type="scientific">Massarina eburnea CBS 473.64</name>
    <dbReference type="NCBI Taxonomy" id="1395130"/>
    <lineage>
        <taxon>Eukaryota</taxon>
        <taxon>Fungi</taxon>
        <taxon>Dikarya</taxon>
        <taxon>Ascomycota</taxon>
        <taxon>Pezizomycotina</taxon>
        <taxon>Dothideomycetes</taxon>
        <taxon>Pleosporomycetidae</taxon>
        <taxon>Pleosporales</taxon>
        <taxon>Massarineae</taxon>
        <taxon>Massarinaceae</taxon>
        <taxon>Massarina</taxon>
    </lineage>
</organism>
<sequence length="141" mass="16521">MSAIRPFSFLSSLPKEIRLMVYDHLPIQIKQTTATHEWSHDTCQLVFLRKGIDRNILETCRTIYLEAKPIAENLVRNESPTIMVDSTSMSKIVAVVIEVLRRRVKRIIERRRDEQSLTWQDCKWNVRAKEVIVVLKGTMEL</sequence>
<accession>A0A6A6RHP2</accession>
<gene>
    <name evidence="1" type="ORF">P280DRAFT_231788</name>
</gene>
<dbReference type="Proteomes" id="UP000799753">
    <property type="component" value="Unassembled WGS sequence"/>
</dbReference>